<dbReference type="PROSITE" id="PS50222">
    <property type="entry name" value="EF_HAND_2"/>
    <property type="match status" value="1"/>
</dbReference>
<keyword evidence="2" id="KW-0479">Metal-binding</keyword>
<reference evidence="7" key="1">
    <citation type="journal article" date="2017" name="Front. Plant Sci.">
        <title>Climate Clever Clovers: New Paradigm to Reduce the Environmental Footprint of Ruminants by Breeding Low Methanogenic Forages Utilizing Haplotype Variation.</title>
        <authorList>
            <person name="Kaur P."/>
            <person name="Appels R."/>
            <person name="Bayer P.E."/>
            <person name="Keeble-Gagnere G."/>
            <person name="Wang J."/>
            <person name="Hirakawa H."/>
            <person name="Shirasawa K."/>
            <person name="Vercoe P."/>
            <person name="Stefanova K."/>
            <person name="Durmic Z."/>
            <person name="Nichols P."/>
            <person name="Revell C."/>
            <person name="Isobe S.N."/>
            <person name="Edwards D."/>
            <person name="Erskine W."/>
        </authorList>
    </citation>
    <scope>NUCLEOTIDE SEQUENCE [LARGE SCALE GENOMIC DNA]</scope>
    <source>
        <strain evidence="7">cv. Daliak</strain>
    </source>
</reference>
<dbReference type="SMART" id="SM00174">
    <property type="entry name" value="RHO"/>
    <property type="match status" value="1"/>
</dbReference>
<dbReference type="Gene3D" id="3.40.50.300">
    <property type="entry name" value="P-loop containing nucleotide triphosphate hydrolases"/>
    <property type="match status" value="2"/>
</dbReference>
<dbReference type="InterPro" id="IPR001806">
    <property type="entry name" value="Small_GTPase"/>
</dbReference>
<accession>A0A2Z6PSJ5</accession>
<organism evidence="6 7">
    <name type="scientific">Trifolium subterraneum</name>
    <name type="common">Subterranean clover</name>
    <dbReference type="NCBI Taxonomy" id="3900"/>
    <lineage>
        <taxon>Eukaryota</taxon>
        <taxon>Viridiplantae</taxon>
        <taxon>Streptophyta</taxon>
        <taxon>Embryophyta</taxon>
        <taxon>Tracheophyta</taxon>
        <taxon>Spermatophyta</taxon>
        <taxon>Magnoliopsida</taxon>
        <taxon>eudicotyledons</taxon>
        <taxon>Gunneridae</taxon>
        <taxon>Pentapetalae</taxon>
        <taxon>rosids</taxon>
        <taxon>fabids</taxon>
        <taxon>Fabales</taxon>
        <taxon>Fabaceae</taxon>
        <taxon>Papilionoideae</taxon>
        <taxon>50 kb inversion clade</taxon>
        <taxon>NPAAA clade</taxon>
        <taxon>Hologalegina</taxon>
        <taxon>IRL clade</taxon>
        <taxon>Trifolieae</taxon>
        <taxon>Trifolium</taxon>
    </lineage>
</organism>
<dbReference type="Gene3D" id="1.10.238.10">
    <property type="entry name" value="EF-hand"/>
    <property type="match status" value="1"/>
</dbReference>
<dbReference type="Proteomes" id="UP000242715">
    <property type="component" value="Unassembled WGS sequence"/>
</dbReference>
<dbReference type="InterPro" id="IPR018247">
    <property type="entry name" value="EF_Hand_1_Ca_BS"/>
</dbReference>
<evidence type="ECO:0000313" key="7">
    <source>
        <dbReference type="Proteomes" id="UP000242715"/>
    </source>
</evidence>
<keyword evidence="7" id="KW-1185">Reference proteome</keyword>
<dbReference type="PANTHER" id="PTHR46819">
    <property type="entry name" value="EF-HAND CALCIUM-BINDING DOMAIN-CONTAINING PROTEIN 7"/>
    <property type="match status" value="1"/>
</dbReference>
<keyword evidence="4" id="KW-0472">Membrane</keyword>
<evidence type="ECO:0000259" key="5">
    <source>
        <dbReference type="PROSITE" id="PS50222"/>
    </source>
</evidence>
<dbReference type="PANTHER" id="PTHR46819:SF1">
    <property type="entry name" value="EF-HAND CALCIUM-BINDING DOMAIN-CONTAINING PROTEIN 7"/>
    <property type="match status" value="1"/>
</dbReference>
<protein>
    <recommendedName>
        <fullName evidence="5">EF-hand domain-containing protein</fullName>
    </recommendedName>
</protein>
<dbReference type="OrthoDB" id="10020961at2759"/>
<evidence type="ECO:0000313" key="6">
    <source>
        <dbReference type="EMBL" id="GAU49597.1"/>
    </source>
</evidence>
<dbReference type="GO" id="GO:0016020">
    <property type="term" value="C:membrane"/>
    <property type="evidence" value="ECO:0007669"/>
    <property type="project" value="UniProtKB-SubCell"/>
</dbReference>
<sequence length="377" mass="41524">MAGVNSSSKSIHRRRPAVLRIVVAGEAQTGKSSLIHAAAGYKFGTKVAQNHLLPPNSDDGVPIKLIDTSSRFEDGDKVDKELKQADSIILTYACDRPQTLRRLTNSWLPRLRRLHVKVPVIVVGCKLDLQDENQAMSVEPMILPLMQRFCEIEEYIECSAYSSHLSVELTNQAIGFLVEIFDEFDGDSDKVLQPRELEELFSTALESPWIENPYKDAVERNAFGGLSLDAFLSEKSGRLLWIVLSLNLKSILRIKENTKYLVLREISEAGAKKLLANKESLASCDIAVFVHERSDESSWKASCELLSKIVGHGEETGFEVPCLIVAAKEEQDSFTMAIQDATVQTKAESEELGLGVAMAVTFGAAKKNGAARKNASG</sequence>
<dbReference type="SUPFAM" id="SSF52540">
    <property type="entry name" value="P-loop containing nucleoside triphosphate hydrolases"/>
    <property type="match status" value="1"/>
</dbReference>
<dbReference type="PROSITE" id="PS00018">
    <property type="entry name" value="EF_HAND_1"/>
    <property type="match status" value="1"/>
</dbReference>
<dbReference type="InterPro" id="IPR052266">
    <property type="entry name" value="Miro-EF-hand_domain"/>
</dbReference>
<comment type="subcellular location">
    <subcellularLocation>
        <location evidence="1">Membrane</location>
    </subcellularLocation>
</comment>
<dbReference type="GO" id="GO:0005509">
    <property type="term" value="F:calcium ion binding"/>
    <property type="evidence" value="ECO:0007669"/>
    <property type="project" value="InterPro"/>
</dbReference>
<gene>
    <name evidence="6" type="ORF">TSUD_239190</name>
</gene>
<dbReference type="InterPro" id="IPR002048">
    <property type="entry name" value="EF_hand_dom"/>
</dbReference>
<keyword evidence="3" id="KW-0677">Repeat</keyword>
<evidence type="ECO:0000256" key="3">
    <source>
        <dbReference type="ARBA" id="ARBA00022737"/>
    </source>
</evidence>
<dbReference type="SMART" id="SM00175">
    <property type="entry name" value="RAB"/>
    <property type="match status" value="1"/>
</dbReference>
<evidence type="ECO:0000256" key="2">
    <source>
        <dbReference type="ARBA" id="ARBA00022723"/>
    </source>
</evidence>
<name>A0A2Z6PSJ5_TRISU</name>
<dbReference type="EMBL" id="DF974593">
    <property type="protein sequence ID" value="GAU49597.1"/>
    <property type="molecule type" value="Genomic_DNA"/>
</dbReference>
<feature type="domain" description="EF-hand" evidence="5">
    <location>
        <begin position="172"/>
        <end position="207"/>
    </location>
</feature>
<dbReference type="AlphaFoldDB" id="A0A2Z6PSJ5"/>
<dbReference type="GO" id="GO:0003924">
    <property type="term" value="F:GTPase activity"/>
    <property type="evidence" value="ECO:0007669"/>
    <property type="project" value="InterPro"/>
</dbReference>
<dbReference type="GO" id="GO:0005525">
    <property type="term" value="F:GTP binding"/>
    <property type="evidence" value="ECO:0007669"/>
    <property type="project" value="InterPro"/>
</dbReference>
<dbReference type="InterPro" id="IPR027417">
    <property type="entry name" value="P-loop_NTPase"/>
</dbReference>
<dbReference type="Pfam" id="PF00071">
    <property type="entry name" value="Ras"/>
    <property type="match status" value="1"/>
</dbReference>
<proteinExistence type="predicted"/>
<evidence type="ECO:0000256" key="4">
    <source>
        <dbReference type="ARBA" id="ARBA00023136"/>
    </source>
</evidence>
<evidence type="ECO:0000256" key="1">
    <source>
        <dbReference type="ARBA" id="ARBA00004370"/>
    </source>
</evidence>